<protein>
    <recommendedName>
        <fullName evidence="2">Endonuclease/exonuclease/phosphatase domain-containing protein</fullName>
    </recommendedName>
</protein>
<dbReference type="InterPro" id="IPR005135">
    <property type="entry name" value="Endo/exonuclease/phosphatase"/>
</dbReference>
<gene>
    <name evidence="3" type="ORF">FSB_LOCUS15193</name>
    <name evidence="4" type="ORF">FSB_LOCUS16557</name>
</gene>
<dbReference type="PANTHER" id="PTHR33710:SF77">
    <property type="entry name" value="DNASE I-LIKE SUPERFAMILY PROTEIN"/>
    <property type="match status" value="1"/>
</dbReference>
<feature type="compositionally biased region" description="Basic and acidic residues" evidence="1">
    <location>
        <begin position="144"/>
        <end position="158"/>
    </location>
</feature>
<evidence type="ECO:0000256" key="1">
    <source>
        <dbReference type="SAM" id="MobiDB-lite"/>
    </source>
</evidence>
<organism evidence="4">
    <name type="scientific">Fagus sylvatica</name>
    <name type="common">Beechnut</name>
    <dbReference type="NCBI Taxonomy" id="28930"/>
    <lineage>
        <taxon>Eukaryota</taxon>
        <taxon>Viridiplantae</taxon>
        <taxon>Streptophyta</taxon>
        <taxon>Embryophyta</taxon>
        <taxon>Tracheophyta</taxon>
        <taxon>Spermatophyta</taxon>
        <taxon>Magnoliopsida</taxon>
        <taxon>eudicotyledons</taxon>
        <taxon>Gunneridae</taxon>
        <taxon>Pentapetalae</taxon>
        <taxon>rosids</taxon>
        <taxon>fabids</taxon>
        <taxon>Fagales</taxon>
        <taxon>Fagaceae</taxon>
        <taxon>Fagus</taxon>
    </lineage>
</organism>
<evidence type="ECO:0000313" key="3">
    <source>
        <dbReference type="EMBL" id="SPC87311.1"/>
    </source>
</evidence>
<proteinExistence type="predicted"/>
<reference evidence="4" key="1">
    <citation type="submission" date="2018-02" db="EMBL/GenBank/DDBJ databases">
        <authorList>
            <person name="Cohen D.B."/>
            <person name="Kent A.D."/>
        </authorList>
    </citation>
    <scope>NUCLEOTIDE SEQUENCE</scope>
</reference>
<dbReference type="InterPro" id="IPR036691">
    <property type="entry name" value="Endo/exonu/phosph_ase_sf"/>
</dbReference>
<evidence type="ECO:0000259" key="2">
    <source>
        <dbReference type="Pfam" id="PF03372"/>
    </source>
</evidence>
<dbReference type="EMBL" id="OIVN01001012">
    <property type="protein sequence ID" value="SPC88675.1"/>
    <property type="molecule type" value="Genomic_DNA"/>
</dbReference>
<feature type="region of interest" description="Disordered" evidence="1">
    <location>
        <begin position="135"/>
        <end position="174"/>
    </location>
</feature>
<dbReference type="AlphaFoldDB" id="A0A2N9FNF9"/>
<dbReference type="Gene3D" id="3.60.10.10">
    <property type="entry name" value="Endonuclease/exonuclease/phosphatase"/>
    <property type="match status" value="1"/>
</dbReference>
<feature type="domain" description="Endonuclease/exonuclease/phosphatase" evidence="2">
    <location>
        <begin position="379"/>
        <end position="533"/>
    </location>
</feature>
<name>A0A2N9FNF9_FAGSY</name>
<dbReference type="EMBL" id="OIVN01000913">
    <property type="protein sequence ID" value="SPC87311.1"/>
    <property type="molecule type" value="Genomic_DNA"/>
</dbReference>
<sequence length="597" mass="67850">MGDNKALFMFEAEIDVERVLQHGPWAYDRSLVICERVETNIPIHEIQFSHSLFWVQIHGLPVLSMTQEVSETIGRTLGFVEHAPESVEDRGGGPCMRVRVSHGEKDCSVWLANSDTLQASDQQFGPWMRAISERGPRHSTVTVEGHRRQSPETLHLEEREETTEPITPQEQPPAPMDVQETFINPETQENSATFNMNNNSDSDFIQTNANSAISREEQNALFERELARIDEELGLRTMGLEQPHTTIEKVAQLTSALADQVQESHDNVKVSARSDTMIYITTTTNGVTSEPFAFTPTRDELLTCETAMVIPPSDNTSGVRASTRIPKWKKRALHTMASHTIPDNNTNSNNISMCNSVIEEDGEDVEEPMTKKRNTGIVRELHALVKQEDPSVVFLTKTRLELKNLDLVRRQLGMHGAWGVDRSSTAGGLALLWKEEIQVSIHSHSVAHIDAILHALGTREWHFTGFYEHPETAKRCDSWTLLKRLKRYDDMPWLVAGDFNEILKSTEKSGRLERHWYQMETFRQALSDCTLQDMGFQGNKYTWWNGRYGADCVYERLDRGVCTAEWKILFPFSQVLHVPFSNSDHDVLIVAIKKSEP</sequence>
<dbReference type="PANTHER" id="PTHR33710">
    <property type="entry name" value="BNAC02G09200D PROTEIN"/>
    <property type="match status" value="1"/>
</dbReference>
<dbReference type="SUPFAM" id="SSF56219">
    <property type="entry name" value="DNase I-like"/>
    <property type="match status" value="1"/>
</dbReference>
<accession>A0A2N9FNF9</accession>
<dbReference type="GO" id="GO:0003824">
    <property type="term" value="F:catalytic activity"/>
    <property type="evidence" value="ECO:0007669"/>
    <property type="project" value="InterPro"/>
</dbReference>
<evidence type="ECO:0000313" key="4">
    <source>
        <dbReference type="EMBL" id="SPC88675.1"/>
    </source>
</evidence>
<dbReference type="Pfam" id="PF03372">
    <property type="entry name" value="Exo_endo_phos"/>
    <property type="match status" value="1"/>
</dbReference>